<dbReference type="GO" id="GO:0005739">
    <property type="term" value="C:mitochondrion"/>
    <property type="evidence" value="ECO:0007669"/>
    <property type="project" value="UniProtKB-SubCell"/>
</dbReference>
<dbReference type="Pfam" id="PF10037">
    <property type="entry name" value="MRP-S27"/>
    <property type="match status" value="1"/>
</dbReference>
<gene>
    <name evidence="3" type="ORF">MN116_006380</name>
</gene>
<dbReference type="Proteomes" id="UP001292079">
    <property type="component" value="Unassembled WGS sequence"/>
</dbReference>
<reference evidence="3" key="1">
    <citation type="submission" date="2022-04" db="EMBL/GenBank/DDBJ databases">
        <authorList>
            <person name="Xu L."/>
            <person name="Lv Z."/>
        </authorList>
    </citation>
    <scope>NUCLEOTIDE SEQUENCE</scope>
    <source>
        <strain evidence="3">LV_2022a</strain>
    </source>
</reference>
<comment type="subcellular location">
    <subcellularLocation>
        <location evidence="1">Mitochondrion</location>
    </subcellularLocation>
</comment>
<comment type="caution">
    <text evidence="3">The sequence shown here is derived from an EMBL/GenBank/DDBJ whole genome shotgun (WGS) entry which is preliminary data.</text>
</comment>
<name>A0AAE1ZB90_SCHME</name>
<dbReference type="PANTHER" id="PTHR21393:SF0">
    <property type="entry name" value="SMALL RIBOSOMAL SUBUNIT PROTEIN MS27"/>
    <property type="match status" value="1"/>
</dbReference>
<accession>A0AAE1ZB90</accession>
<protein>
    <submittedName>
        <fullName evidence="3">Uncharacterized protein</fullName>
    </submittedName>
</protein>
<evidence type="ECO:0000256" key="2">
    <source>
        <dbReference type="SAM" id="Coils"/>
    </source>
</evidence>
<evidence type="ECO:0000313" key="3">
    <source>
        <dbReference type="EMBL" id="KAK4470866.1"/>
    </source>
</evidence>
<keyword evidence="4" id="KW-1185">Reference proteome</keyword>
<organism evidence="3 4">
    <name type="scientific">Schistosoma mekongi</name>
    <name type="common">Parasitic worm</name>
    <dbReference type="NCBI Taxonomy" id="38744"/>
    <lineage>
        <taxon>Eukaryota</taxon>
        <taxon>Metazoa</taxon>
        <taxon>Spiralia</taxon>
        <taxon>Lophotrochozoa</taxon>
        <taxon>Platyhelminthes</taxon>
        <taxon>Trematoda</taxon>
        <taxon>Digenea</taxon>
        <taxon>Strigeidida</taxon>
        <taxon>Schistosomatoidea</taxon>
        <taxon>Schistosomatidae</taxon>
        <taxon>Schistosoma</taxon>
    </lineage>
</organism>
<reference evidence="3" key="2">
    <citation type="journal article" date="2023" name="Infect Dis Poverty">
        <title>Chromosome-scale genome of the human blood fluke Schistosoma mekongi and its implications for public health.</title>
        <authorList>
            <person name="Zhou M."/>
            <person name="Xu L."/>
            <person name="Xu D."/>
            <person name="Chen W."/>
            <person name="Khan J."/>
            <person name="Hu Y."/>
            <person name="Huang H."/>
            <person name="Wei H."/>
            <person name="Zhang Y."/>
            <person name="Chusongsang P."/>
            <person name="Tanasarnprasert K."/>
            <person name="Hu X."/>
            <person name="Limpanont Y."/>
            <person name="Lv Z."/>
        </authorList>
    </citation>
    <scope>NUCLEOTIDE SEQUENCE</scope>
    <source>
        <strain evidence="3">LV_2022a</strain>
    </source>
</reference>
<dbReference type="EMBL" id="JALJAT010000004">
    <property type="protein sequence ID" value="KAK4470866.1"/>
    <property type="molecule type" value="Genomic_DNA"/>
</dbReference>
<dbReference type="AlphaFoldDB" id="A0AAE1ZB90"/>
<dbReference type="PANTHER" id="PTHR21393">
    <property type="entry name" value="MITOCHONDRIAL 28S RIBOSOMAL PROTEIN S27"/>
    <property type="match status" value="1"/>
</dbReference>
<keyword evidence="2" id="KW-0175">Coiled coil</keyword>
<evidence type="ECO:0000313" key="4">
    <source>
        <dbReference type="Proteomes" id="UP001292079"/>
    </source>
</evidence>
<feature type="coiled-coil region" evidence="2">
    <location>
        <begin position="402"/>
        <end position="438"/>
    </location>
</feature>
<evidence type="ECO:0000256" key="1">
    <source>
        <dbReference type="ARBA" id="ARBA00004173"/>
    </source>
</evidence>
<dbReference type="InterPro" id="IPR034913">
    <property type="entry name" value="mS27/PTCD2"/>
</dbReference>
<proteinExistence type="predicted"/>
<dbReference type="InterPro" id="IPR019266">
    <property type="entry name" value="Ribosomal_mS27"/>
</dbReference>
<sequence>MNRLIWPHYTRSFFRSHFKLSLKSWYRCFVPASYTSAEIWNARLSHDIFKKISARDHGLKILQKINSGQTVSSLDYDIFANKVDELDATFLDFIEEVIASYMNTQTAVIVKDSTCHAFIRSYLNFQEEDRLLKLLQERSKTGVFVDFASAVLLMDVFLRKGKWNSAVAVSWELCLQEYFSLENIRPLVYATSMLSCIKSIEHDSYIDSESQPKDDEVVERKFVPYVRNQNYDNFFDIKRSRLKAGYTLLHLSNALNTRCSVFQSTPMWNSLSKCADSLRFMMRIFGLALSEQCSHLLTELKRIEGPVMLSSELDSVVIEKLIKIVDTCMTRPDDLSLMPGEPHLPCASDVKLVQKELMRIQGASHAATSGFFKTVENFVFSGVYNDPNCMDQEIEAISNLYIKFNEERIKEYTENIKVKHQENVVKNVKEKLKQILDEEERITYFQNSMKIMRSAWLAPRTRQETQWSRLKEWRKEVSNLKQKEESSSAH</sequence>